<feature type="transmembrane region" description="Helical" evidence="9">
    <location>
        <begin position="30"/>
        <end position="54"/>
    </location>
</feature>
<evidence type="ECO:0000256" key="10">
    <source>
        <dbReference type="RuleBase" id="RU363054"/>
    </source>
</evidence>
<sequence>MQQFIERLNTKLLETAGLSNNFKFKNADNLFFSAIAGMTLFLMLFIIIYVFYVASPVLLKVGLLDFITGTRWNYGASAYGIWNYALSTIYLTVLTLLISVPLGLFAAIFLTEFASKRIESILRPLIELLVGIPSVVYGIFGFFILEDIFRHHIDPFLNGTLGVFLPIFRDNNPNDGFSLLLASTVLAVMVLPTIVTLSQDAIRMVSKDYRDASFSLGATKWETIKNVVLPAAKGGITASVILGAMRAMGETMAVLMLYGGSATAPVSILDSGTAMTSLILGDLGSNFNNDEAVSALFAIAALLFGMEIFFVIIIKLMSGSYGSSKA</sequence>
<dbReference type="Proteomes" id="UP000319335">
    <property type="component" value="Unassembled WGS sequence"/>
</dbReference>
<comment type="subcellular location">
    <subcellularLocation>
        <location evidence="1 9">Cell membrane</location>
        <topology evidence="1 9">Multi-pass membrane protein</topology>
    </subcellularLocation>
</comment>
<keyword evidence="7 9" id="KW-1133">Transmembrane helix</keyword>
<keyword evidence="8 9" id="KW-0472">Membrane</keyword>
<evidence type="ECO:0000256" key="4">
    <source>
        <dbReference type="ARBA" id="ARBA00022475"/>
    </source>
</evidence>
<evidence type="ECO:0000256" key="6">
    <source>
        <dbReference type="ARBA" id="ARBA00022692"/>
    </source>
</evidence>
<comment type="similarity">
    <text evidence="2 10">Belongs to the binding-protein-dependent transport system permease family. CysTW subfamily.</text>
</comment>
<reference evidence="12 13" key="1">
    <citation type="submission" date="2019-06" db="EMBL/GenBank/DDBJ databases">
        <title>Draft genome sequence of Methanolobus vulcani B1d.</title>
        <authorList>
            <person name="Creighbaum A.J."/>
            <person name="Ticak T."/>
            <person name="Hariraju D."/>
            <person name="Arivett B.A."/>
            <person name="Ferguson D.J.Jr."/>
        </authorList>
    </citation>
    <scope>NUCLEOTIDE SEQUENCE [LARGE SCALE GENOMIC DNA]</scope>
    <source>
        <strain evidence="12 13">B1d</strain>
    </source>
</reference>
<dbReference type="InterPro" id="IPR051124">
    <property type="entry name" value="Phosphate_Transport_Permease"/>
</dbReference>
<evidence type="ECO:0000313" key="13">
    <source>
        <dbReference type="Proteomes" id="UP000319335"/>
    </source>
</evidence>
<evidence type="ECO:0000313" key="12">
    <source>
        <dbReference type="EMBL" id="TQD25679.1"/>
    </source>
</evidence>
<evidence type="ECO:0000256" key="1">
    <source>
        <dbReference type="ARBA" id="ARBA00004651"/>
    </source>
</evidence>
<dbReference type="PANTHER" id="PTHR30425">
    <property type="entry name" value="PHOSPHATE TRANSPORT SYSTEM PERMEASE PROTEIN PST"/>
    <property type="match status" value="1"/>
</dbReference>
<dbReference type="OrthoDB" id="338493at2157"/>
<evidence type="ECO:0000256" key="7">
    <source>
        <dbReference type="ARBA" id="ARBA00022989"/>
    </source>
</evidence>
<feature type="domain" description="ABC transmembrane type-1" evidence="11">
    <location>
        <begin position="85"/>
        <end position="314"/>
    </location>
</feature>
<dbReference type="RefSeq" id="WP_154809585.1">
    <property type="nucleotide sequence ID" value="NZ_VIAQ01000014.1"/>
</dbReference>
<name>A0A7Z8KRH1_9EURY</name>
<dbReference type="PANTHER" id="PTHR30425:SF1">
    <property type="entry name" value="PHOSPHATE TRANSPORT SYSTEM PERMEASE PROTEIN PSTC"/>
    <property type="match status" value="1"/>
</dbReference>
<dbReference type="AlphaFoldDB" id="A0A7Z8KRH1"/>
<keyword evidence="5 10" id="KW-0592">Phosphate transport</keyword>
<keyword evidence="6 9" id="KW-0812">Transmembrane</keyword>
<keyword evidence="3 9" id="KW-0813">Transport</keyword>
<feature type="transmembrane region" description="Helical" evidence="9">
    <location>
        <begin position="292"/>
        <end position="314"/>
    </location>
</feature>
<dbReference type="NCBIfam" id="TIGR02138">
    <property type="entry name" value="phosphate_pstC"/>
    <property type="match status" value="1"/>
</dbReference>
<organism evidence="12 13">
    <name type="scientific">Methanolobus vulcani</name>
    <dbReference type="NCBI Taxonomy" id="38026"/>
    <lineage>
        <taxon>Archaea</taxon>
        <taxon>Methanobacteriati</taxon>
        <taxon>Methanobacteriota</taxon>
        <taxon>Stenosarchaea group</taxon>
        <taxon>Methanomicrobia</taxon>
        <taxon>Methanosarcinales</taxon>
        <taxon>Methanosarcinaceae</taxon>
        <taxon>Methanolobus</taxon>
    </lineage>
</organism>
<keyword evidence="4 10" id="KW-1003">Cell membrane</keyword>
<feature type="transmembrane region" description="Helical" evidence="9">
    <location>
        <begin position="177"/>
        <end position="197"/>
    </location>
</feature>
<accession>A0A7Z8KRH1</accession>
<proteinExistence type="inferred from homology"/>
<dbReference type="PROSITE" id="PS50928">
    <property type="entry name" value="ABC_TM1"/>
    <property type="match status" value="1"/>
</dbReference>
<dbReference type="CDD" id="cd06261">
    <property type="entry name" value="TM_PBP2"/>
    <property type="match status" value="1"/>
</dbReference>
<evidence type="ECO:0000256" key="3">
    <source>
        <dbReference type="ARBA" id="ARBA00022448"/>
    </source>
</evidence>
<dbReference type="Pfam" id="PF00528">
    <property type="entry name" value="BPD_transp_1"/>
    <property type="match status" value="1"/>
</dbReference>
<protein>
    <recommendedName>
        <fullName evidence="10">Phosphate transport system permease protein</fullName>
    </recommendedName>
</protein>
<evidence type="ECO:0000256" key="8">
    <source>
        <dbReference type="ARBA" id="ARBA00023136"/>
    </source>
</evidence>
<feature type="transmembrane region" description="Helical" evidence="9">
    <location>
        <begin position="89"/>
        <end position="113"/>
    </location>
</feature>
<evidence type="ECO:0000256" key="5">
    <source>
        <dbReference type="ARBA" id="ARBA00022592"/>
    </source>
</evidence>
<dbReference type="SUPFAM" id="SSF161098">
    <property type="entry name" value="MetI-like"/>
    <property type="match status" value="1"/>
</dbReference>
<dbReference type="GO" id="GO:0005315">
    <property type="term" value="F:phosphate transmembrane transporter activity"/>
    <property type="evidence" value="ECO:0007669"/>
    <property type="project" value="InterPro"/>
</dbReference>
<dbReference type="EMBL" id="VIAQ01000014">
    <property type="protein sequence ID" value="TQD25679.1"/>
    <property type="molecule type" value="Genomic_DNA"/>
</dbReference>
<gene>
    <name evidence="12" type="primary">pstC</name>
    <name evidence="12" type="ORF">FKV42_07205</name>
</gene>
<dbReference type="Gene3D" id="1.10.3720.10">
    <property type="entry name" value="MetI-like"/>
    <property type="match status" value="1"/>
</dbReference>
<dbReference type="GO" id="GO:0005886">
    <property type="term" value="C:plasma membrane"/>
    <property type="evidence" value="ECO:0007669"/>
    <property type="project" value="UniProtKB-SubCell"/>
</dbReference>
<dbReference type="InterPro" id="IPR035906">
    <property type="entry name" value="MetI-like_sf"/>
</dbReference>
<feature type="transmembrane region" description="Helical" evidence="9">
    <location>
        <begin position="255"/>
        <end position="280"/>
    </location>
</feature>
<dbReference type="GO" id="GO:0006817">
    <property type="term" value="P:phosphate ion transport"/>
    <property type="evidence" value="ECO:0007669"/>
    <property type="project" value="UniProtKB-KW"/>
</dbReference>
<dbReference type="InterPro" id="IPR011864">
    <property type="entry name" value="Phosphate_PstC"/>
</dbReference>
<comment type="caution">
    <text evidence="12">The sequence shown here is derived from an EMBL/GenBank/DDBJ whole genome shotgun (WGS) entry which is preliminary data.</text>
</comment>
<evidence type="ECO:0000259" key="11">
    <source>
        <dbReference type="PROSITE" id="PS50928"/>
    </source>
</evidence>
<evidence type="ECO:0000256" key="2">
    <source>
        <dbReference type="ARBA" id="ARBA00007069"/>
    </source>
</evidence>
<dbReference type="InterPro" id="IPR000515">
    <property type="entry name" value="MetI-like"/>
</dbReference>
<comment type="function">
    <text evidence="10">Part of the binding-protein-dependent transport system for phosphate; probably responsible for the translocation of the substrate across the membrane.</text>
</comment>
<feature type="transmembrane region" description="Helical" evidence="9">
    <location>
        <begin position="125"/>
        <end position="145"/>
    </location>
</feature>
<keyword evidence="13" id="KW-1185">Reference proteome</keyword>
<evidence type="ECO:0000256" key="9">
    <source>
        <dbReference type="RuleBase" id="RU363032"/>
    </source>
</evidence>